<organism evidence="11 12">
    <name type="scientific">Holzapfeliella floricola DSM 23037 = JCM 16512</name>
    <dbReference type="NCBI Taxonomy" id="1423744"/>
    <lineage>
        <taxon>Bacteria</taxon>
        <taxon>Bacillati</taxon>
        <taxon>Bacillota</taxon>
        <taxon>Bacilli</taxon>
        <taxon>Lactobacillales</taxon>
        <taxon>Lactobacillaceae</taxon>
        <taxon>Holzapfeliella</taxon>
    </lineage>
</organism>
<evidence type="ECO:0000256" key="1">
    <source>
        <dbReference type="ARBA" id="ARBA00004651"/>
    </source>
</evidence>
<feature type="compositionally biased region" description="Basic and acidic residues" evidence="7">
    <location>
        <begin position="218"/>
        <end position="235"/>
    </location>
</feature>
<comment type="similarity">
    <text evidence="2">Belongs to the UPF0702 family.</text>
</comment>
<evidence type="ECO:0000313" key="11">
    <source>
        <dbReference type="EMBL" id="KRN04746.1"/>
    </source>
</evidence>
<dbReference type="Proteomes" id="UP000051378">
    <property type="component" value="Unassembled WGS sequence"/>
</dbReference>
<keyword evidence="5 8" id="KW-1133">Transmembrane helix</keyword>
<evidence type="ECO:0000256" key="8">
    <source>
        <dbReference type="SAM" id="Phobius"/>
    </source>
</evidence>
<evidence type="ECO:0000256" key="3">
    <source>
        <dbReference type="ARBA" id="ARBA00022475"/>
    </source>
</evidence>
<proteinExistence type="inferred from homology"/>
<keyword evidence="3" id="KW-1003">Cell membrane</keyword>
<feature type="region of interest" description="Disordered" evidence="7">
    <location>
        <begin position="214"/>
        <end position="235"/>
    </location>
</feature>
<feature type="transmembrane region" description="Helical" evidence="8">
    <location>
        <begin position="7"/>
        <end position="26"/>
    </location>
</feature>
<evidence type="ECO:0008006" key="13">
    <source>
        <dbReference type="Google" id="ProtNLM"/>
    </source>
</evidence>
<evidence type="ECO:0000256" key="7">
    <source>
        <dbReference type="SAM" id="MobiDB-lite"/>
    </source>
</evidence>
<dbReference type="EMBL" id="AYZL01000006">
    <property type="protein sequence ID" value="KRN04746.1"/>
    <property type="molecule type" value="Genomic_DNA"/>
</dbReference>
<evidence type="ECO:0000259" key="9">
    <source>
        <dbReference type="Pfam" id="PF04239"/>
    </source>
</evidence>
<keyword evidence="12" id="KW-1185">Reference proteome</keyword>
<dbReference type="AlphaFoldDB" id="A0A0R2DW18"/>
<feature type="domain" description="YetF C-terminal" evidence="9">
    <location>
        <begin position="82"/>
        <end position="198"/>
    </location>
</feature>
<dbReference type="GO" id="GO:0005886">
    <property type="term" value="C:plasma membrane"/>
    <property type="evidence" value="ECO:0007669"/>
    <property type="project" value="UniProtKB-SubCell"/>
</dbReference>
<comment type="caution">
    <text evidence="11">The sequence shown here is derived from an EMBL/GenBank/DDBJ whole genome shotgun (WGS) entry which is preliminary data.</text>
</comment>
<dbReference type="PATRIC" id="fig|1423744.4.peg.1131"/>
<comment type="subcellular location">
    <subcellularLocation>
        <location evidence="1">Cell membrane</location>
        <topology evidence="1">Multi-pass membrane protein</topology>
    </subcellularLocation>
</comment>
<dbReference type="STRING" id="1423744.FC86_GL001102"/>
<dbReference type="Pfam" id="PF04239">
    <property type="entry name" value="DUF421"/>
    <property type="match status" value="1"/>
</dbReference>
<dbReference type="PANTHER" id="PTHR34582">
    <property type="entry name" value="UPF0702 TRANSMEMBRANE PROTEIN YCAP"/>
    <property type="match status" value="1"/>
</dbReference>
<dbReference type="InterPro" id="IPR023090">
    <property type="entry name" value="UPF0702_alpha/beta_dom_sf"/>
</dbReference>
<dbReference type="RefSeq" id="WP_082618800.1">
    <property type="nucleotide sequence ID" value="NZ_AYZL01000006.1"/>
</dbReference>
<reference evidence="11 12" key="1">
    <citation type="journal article" date="2015" name="Genome Announc.">
        <title>Expanding the biotechnology potential of lactobacilli through comparative genomics of 213 strains and associated genera.</title>
        <authorList>
            <person name="Sun Z."/>
            <person name="Harris H.M."/>
            <person name="McCann A."/>
            <person name="Guo C."/>
            <person name="Argimon S."/>
            <person name="Zhang W."/>
            <person name="Yang X."/>
            <person name="Jeffery I.B."/>
            <person name="Cooney J.C."/>
            <person name="Kagawa T.F."/>
            <person name="Liu W."/>
            <person name="Song Y."/>
            <person name="Salvetti E."/>
            <person name="Wrobel A."/>
            <person name="Rasinkangas P."/>
            <person name="Parkhill J."/>
            <person name="Rea M.C."/>
            <person name="O'Sullivan O."/>
            <person name="Ritari J."/>
            <person name="Douillard F.P."/>
            <person name="Paul Ross R."/>
            <person name="Yang R."/>
            <person name="Briner A.E."/>
            <person name="Felis G.E."/>
            <person name="de Vos W.M."/>
            <person name="Barrangou R."/>
            <person name="Klaenhammer T.R."/>
            <person name="Caufield P.W."/>
            <person name="Cui Y."/>
            <person name="Zhang H."/>
            <person name="O'Toole P.W."/>
        </authorList>
    </citation>
    <scope>NUCLEOTIDE SEQUENCE [LARGE SCALE GENOMIC DNA]</scope>
    <source>
        <strain evidence="11 12">DSM 23037</strain>
    </source>
</reference>
<name>A0A0R2DW18_9LACO</name>
<accession>A0A0R2DW18</accession>
<dbReference type="Pfam" id="PF20730">
    <property type="entry name" value="YetF_N"/>
    <property type="match status" value="1"/>
</dbReference>
<dbReference type="PANTHER" id="PTHR34582:SF6">
    <property type="entry name" value="UPF0702 TRANSMEMBRANE PROTEIN YCAP"/>
    <property type="match status" value="1"/>
</dbReference>
<sequence>MFNYVDIGLKLILAFTTVIIQINVFGKGNLAPSNAVDQLQNYVLGGVIGGMLYSKDVTLLQFFIVLLVWSFIVSFVKLLTNHSRFFKRAIDGSPVTVIKNGQINVDVLNSIGLSAHDLSFKLRSTGAFDIRKVKRGVVEQNGQLTVTQVGDETIKYPIIMDGQIDEDALDVINRDEDWLMRQLKLRGYELNQIYMANYLSHKIVIFPYSGIGDEDDEKSEHDEKEADEKFKADEK</sequence>
<keyword evidence="6 8" id="KW-0472">Membrane</keyword>
<evidence type="ECO:0000256" key="6">
    <source>
        <dbReference type="ARBA" id="ARBA00023136"/>
    </source>
</evidence>
<dbReference type="InterPro" id="IPR048454">
    <property type="entry name" value="YetF_N"/>
</dbReference>
<dbReference type="InterPro" id="IPR007353">
    <property type="entry name" value="DUF421"/>
</dbReference>
<evidence type="ECO:0000256" key="5">
    <source>
        <dbReference type="ARBA" id="ARBA00022989"/>
    </source>
</evidence>
<dbReference type="OrthoDB" id="9778331at2"/>
<evidence type="ECO:0000313" key="12">
    <source>
        <dbReference type="Proteomes" id="UP000051378"/>
    </source>
</evidence>
<feature type="domain" description="YetF-like N-terminal transmembrane" evidence="10">
    <location>
        <begin position="4"/>
        <end position="78"/>
    </location>
</feature>
<gene>
    <name evidence="11" type="ORF">FC86_GL001102</name>
</gene>
<evidence type="ECO:0000256" key="4">
    <source>
        <dbReference type="ARBA" id="ARBA00022692"/>
    </source>
</evidence>
<keyword evidence="4 8" id="KW-0812">Transmembrane</keyword>
<dbReference type="Gene3D" id="3.30.240.20">
    <property type="entry name" value="bsu07140 like domains"/>
    <property type="match status" value="2"/>
</dbReference>
<feature type="transmembrane region" description="Helical" evidence="8">
    <location>
        <begin position="59"/>
        <end position="79"/>
    </location>
</feature>
<protein>
    <recommendedName>
        <fullName evidence="13">DUF421 domain-containing protein</fullName>
    </recommendedName>
</protein>
<evidence type="ECO:0000256" key="2">
    <source>
        <dbReference type="ARBA" id="ARBA00006448"/>
    </source>
</evidence>
<evidence type="ECO:0000259" key="10">
    <source>
        <dbReference type="Pfam" id="PF20730"/>
    </source>
</evidence>